<dbReference type="Proteomes" id="UP001157439">
    <property type="component" value="Unassembled WGS sequence"/>
</dbReference>
<dbReference type="RefSeq" id="WP_233132554.1">
    <property type="nucleotide sequence ID" value="NZ_NRRB01000001.1"/>
</dbReference>
<name>A0AA37TKX3_9GAMM</name>
<evidence type="ECO:0000256" key="1">
    <source>
        <dbReference type="SAM" id="SignalP"/>
    </source>
</evidence>
<evidence type="ECO:0008006" key="4">
    <source>
        <dbReference type="Google" id="ProtNLM"/>
    </source>
</evidence>
<dbReference type="AlphaFoldDB" id="A0AA37TKX3"/>
<keyword evidence="1" id="KW-0732">Signal</keyword>
<dbReference type="EMBL" id="BSPO01000002">
    <property type="protein sequence ID" value="GLS83099.1"/>
    <property type="molecule type" value="Genomic_DNA"/>
</dbReference>
<sequence>MRTNWREQVKYLMSIVVLGSLLITTSAVAGPQVGIMVGSDNGVSIRHHGYQVEVGINDASIALDKTYYFNNSPYFYWGGGVKWQDHSNRKLGARAVFGAATKVEDFVFFAEAKPIFYVVNGASVQLEGTLGVRYQF</sequence>
<feature type="signal peptide" evidence="1">
    <location>
        <begin position="1"/>
        <end position="29"/>
    </location>
</feature>
<accession>A0AA37TKX3</accession>
<protein>
    <recommendedName>
        <fullName evidence="4">Outer membrane protein beta-barrel domain-containing protein</fullName>
    </recommendedName>
</protein>
<gene>
    <name evidence="2" type="ORF">GCM10007894_10760</name>
</gene>
<organism evidence="2 3">
    <name type="scientific">Paraferrimonas haliotis</name>
    <dbReference type="NCBI Taxonomy" id="2013866"/>
    <lineage>
        <taxon>Bacteria</taxon>
        <taxon>Pseudomonadati</taxon>
        <taxon>Pseudomonadota</taxon>
        <taxon>Gammaproteobacteria</taxon>
        <taxon>Alteromonadales</taxon>
        <taxon>Ferrimonadaceae</taxon>
        <taxon>Paraferrimonas</taxon>
    </lineage>
</organism>
<comment type="caution">
    <text evidence="2">The sequence shown here is derived from an EMBL/GenBank/DDBJ whole genome shotgun (WGS) entry which is preliminary data.</text>
</comment>
<keyword evidence="3" id="KW-1185">Reference proteome</keyword>
<evidence type="ECO:0000313" key="2">
    <source>
        <dbReference type="EMBL" id="GLS83099.1"/>
    </source>
</evidence>
<feature type="chain" id="PRO_5041376571" description="Outer membrane protein beta-barrel domain-containing protein" evidence="1">
    <location>
        <begin position="30"/>
        <end position="136"/>
    </location>
</feature>
<reference evidence="2 3" key="1">
    <citation type="journal article" date="2014" name="Int. J. Syst. Evol. Microbiol.">
        <title>Complete genome sequence of Corynebacterium casei LMG S-19264T (=DSM 44701T), isolated from a smear-ripened cheese.</title>
        <authorList>
            <consortium name="US DOE Joint Genome Institute (JGI-PGF)"/>
            <person name="Walter F."/>
            <person name="Albersmeier A."/>
            <person name="Kalinowski J."/>
            <person name="Ruckert C."/>
        </authorList>
    </citation>
    <scope>NUCLEOTIDE SEQUENCE [LARGE SCALE GENOMIC DNA]</scope>
    <source>
        <strain evidence="2 3">NBRC 112785</strain>
    </source>
</reference>
<evidence type="ECO:0000313" key="3">
    <source>
        <dbReference type="Proteomes" id="UP001157439"/>
    </source>
</evidence>
<proteinExistence type="predicted"/>